<dbReference type="KEGG" id="cvn:111125781"/>
<dbReference type="AlphaFoldDB" id="A0A8B8DDJ1"/>
<reference evidence="11" key="1">
    <citation type="submission" date="2025-08" db="UniProtKB">
        <authorList>
            <consortium name="RefSeq"/>
        </authorList>
    </citation>
    <scope>IDENTIFICATION</scope>
    <source>
        <tissue evidence="11">Whole sample</tissue>
    </source>
</reference>
<dbReference type="Proteomes" id="UP000694844">
    <property type="component" value="Chromosome 3"/>
</dbReference>
<dbReference type="RefSeq" id="XP_022325609.1">
    <property type="nucleotide sequence ID" value="XM_022469901.1"/>
</dbReference>
<protein>
    <submittedName>
        <fullName evidence="11">Aminoacyl tRNA synthase complex-interacting multifunctional protein 1-like</fullName>
    </submittedName>
</protein>
<keyword evidence="7" id="KW-0175">Coiled coil</keyword>
<dbReference type="GO" id="GO:0005737">
    <property type="term" value="C:cytoplasm"/>
    <property type="evidence" value="ECO:0007669"/>
    <property type="project" value="UniProtKB-SubCell"/>
</dbReference>
<evidence type="ECO:0000256" key="1">
    <source>
        <dbReference type="ARBA" id="ARBA00004496"/>
    </source>
</evidence>
<keyword evidence="5" id="KW-0648">Protein biosynthesis</keyword>
<evidence type="ECO:0000256" key="8">
    <source>
        <dbReference type="SAM" id="MobiDB-lite"/>
    </source>
</evidence>
<dbReference type="OrthoDB" id="197206at2759"/>
<feature type="coiled-coil region" evidence="7">
    <location>
        <begin position="7"/>
        <end position="71"/>
    </location>
</feature>
<dbReference type="Gene3D" id="2.40.50.140">
    <property type="entry name" value="Nucleic acid-binding proteins"/>
    <property type="match status" value="1"/>
</dbReference>
<feature type="domain" description="TRNA-binding" evidence="9">
    <location>
        <begin position="151"/>
        <end position="252"/>
    </location>
</feature>
<dbReference type="InterPro" id="IPR002547">
    <property type="entry name" value="tRNA-bd_dom"/>
</dbReference>
<keyword evidence="4 6" id="KW-0694">RNA-binding</keyword>
<evidence type="ECO:0000313" key="11">
    <source>
        <dbReference type="RefSeq" id="XP_022325609.1"/>
    </source>
</evidence>
<sequence length="312" mass="34364">MASVSILQRLNQRAKQAESMIAALKKQIEIIRQNAAIAISKPEEDLLKLENQKLRADVEELKSQLMLAEIKNGVKQVPLPVNRTVMKTEPPKKDQDVKTEVKQAPAAASKQSQKSEKKPDKKDKKDKPTAAAGEPKSKKGKNEPAVEEKMDVSRLDFRVGKIVDVKKHPDADTLYVEEVDLGEGRNRTVVSGLVNHIPLDQMQNKVAVFMCNLKPAKMRGILSEAMIMCASTPEKVEILNVPTGAAIGDRVTCKAYPGNPDGQLNPKKKVWETLAPDLKVNKDKVATFRGEPLQIDGKGMLVAPSLTDVKIK</sequence>
<evidence type="ECO:0000256" key="4">
    <source>
        <dbReference type="ARBA" id="ARBA00022884"/>
    </source>
</evidence>
<keyword evidence="2" id="KW-0963">Cytoplasm</keyword>
<keyword evidence="10" id="KW-1185">Reference proteome</keyword>
<dbReference type="PROSITE" id="PS50886">
    <property type="entry name" value="TRBD"/>
    <property type="match status" value="1"/>
</dbReference>
<dbReference type="GeneID" id="111125781"/>
<feature type="compositionally biased region" description="Basic and acidic residues" evidence="8">
    <location>
        <begin position="113"/>
        <end position="128"/>
    </location>
</feature>
<feature type="region of interest" description="Disordered" evidence="8">
    <location>
        <begin position="81"/>
        <end position="149"/>
    </location>
</feature>
<feature type="compositionally biased region" description="Basic and acidic residues" evidence="8">
    <location>
        <begin position="89"/>
        <end position="101"/>
    </location>
</feature>
<evidence type="ECO:0000256" key="6">
    <source>
        <dbReference type="PROSITE-ProRule" id="PRU00209"/>
    </source>
</evidence>
<dbReference type="FunFam" id="2.40.50.140:FF:000047">
    <property type="entry name" value="tyrosine--tRNA ligase, cytoplasmic isoform X2"/>
    <property type="match status" value="1"/>
</dbReference>
<evidence type="ECO:0000256" key="5">
    <source>
        <dbReference type="ARBA" id="ARBA00022917"/>
    </source>
</evidence>
<dbReference type="InterPro" id="IPR012340">
    <property type="entry name" value="NA-bd_OB-fold"/>
</dbReference>
<evidence type="ECO:0000256" key="2">
    <source>
        <dbReference type="ARBA" id="ARBA00022490"/>
    </source>
</evidence>
<dbReference type="PANTHER" id="PTHR11586:SF33">
    <property type="entry name" value="AMINOACYL TRNA SYNTHASE COMPLEX-INTERACTING MULTIFUNCTIONAL PROTEIN 1"/>
    <property type="match status" value="1"/>
</dbReference>
<dbReference type="CDD" id="cd02799">
    <property type="entry name" value="tRNA_bind_EMAP-II_like"/>
    <property type="match status" value="1"/>
</dbReference>
<comment type="subcellular location">
    <subcellularLocation>
        <location evidence="1">Cytoplasm</location>
    </subcellularLocation>
</comment>
<feature type="compositionally biased region" description="Low complexity" evidence="8">
    <location>
        <begin position="102"/>
        <end position="112"/>
    </location>
</feature>
<dbReference type="SUPFAM" id="SSF50249">
    <property type="entry name" value="Nucleic acid-binding proteins"/>
    <property type="match status" value="1"/>
</dbReference>
<keyword evidence="3 6" id="KW-0820">tRNA-binding</keyword>
<gene>
    <name evidence="11" type="primary">LOC111125781</name>
</gene>
<evidence type="ECO:0000256" key="3">
    <source>
        <dbReference type="ARBA" id="ARBA00022555"/>
    </source>
</evidence>
<dbReference type="GO" id="GO:0000049">
    <property type="term" value="F:tRNA binding"/>
    <property type="evidence" value="ECO:0007669"/>
    <property type="project" value="UniProtKB-UniRule"/>
</dbReference>
<name>A0A8B8DDJ1_CRAVI</name>
<evidence type="ECO:0000259" key="9">
    <source>
        <dbReference type="PROSITE" id="PS50886"/>
    </source>
</evidence>
<evidence type="ECO:0000313" key="10">
    <source>
        <dbReference type="Proteomes" id="UP000694844"/>
    </source>
</evidence>
<proteinExistence type="predicted"/>
<dbReference type="PANTHER" id="PTHR11586">
    <property type="entry name" value="TRNA-AMINOACYLATION COFACTOR ARC1 FAMILY MEMBER"/>
    <property type="match status" value="1"/>
</dbReference>
<feature type="compositionally biased region" description="Basic and acidic residues" evidence="8">
    <location>
        <begin position="135"/>
        <end position="149"/>
    </location>
</feature>
<evidence type="ECO:0000256" key="7">
    <source>
        <dbReference type="SAM" id="Coils"/>
    </source>
</evidence>
<dbReference type="Pfam" id="PF01588">
    <property type="entry name" value="tRNA_bind"/>
    <property type="match status" value="1"/>
</dbReference>
<organism evidence="10 11">
    <name type="scientific">Crassostrea virginica</name>
    <name type="common">Eastern oyster</name>
    <dbReference type="NCBI Taxonomy" id="6565"/>
    <lineage>
        <taxon>Eukaryota</taxon>
        <taxon>Metazoa</taxon>
        <taxon>Spiralia</taxon>
        <taxon>Lophotrochozoa</taxon>
        <taxon>Mollusca</taxon>
        <taxon>Bivalvia</taxon>
        <taxon>Autobranchia</taxon>
        <taxon>Pteriomorphia</taxon>
        <taxon>Ostreida</taxon>
        <taxon>Ostreoidea</taxon>
        <taxon>Ostreidae</taxon>
        <taxon>Crassostrea</taxon>
    </lineage>
</organism>
<dbReference type="InterPro" id="IPR051270">
    <property type="entry name" value="Tyrosine-tRNA_ligase_regulator"/>
</dbReference>
<accession>A0A8B8DDJ1</accession>
<dbReference type="GO" id="GO:0006412">
    <property type="term" value="P:translation"/>
    <property type="evidence" value="ECO:0007669"/>
    <property type="project" value="UniProtKB-KW"/>
</dbReference>